<organism evidence="2">
    <name type="scientific">Aspergillus fischeri</name>
    <dbReference type="NCBI Taxonomy" id="36630"/>
    <lineage>
        <taxon>Eukaryota</taxon>
        <taxon>Fungi</taxon>
        <taxon>Dikarya</taxon>
        <taxon>Ascomycota</taxon>
        <taxon>Pezizomycotina</taxon>
        <taxon>Eurotiomycetes</taxon>
        <taxon>Eurotiomycetidae</taxon>
        <taxon>Eurotiales</taxon>
        <taxon>Aspergillaceae</taxon>
        <taxon>Aspergillus</taxon>
        <taxon>Aspergillus subgen. Fumigati</taxon>
    </lineage>
</organism>
<name>Q9Y869_9EURO</name>
<reference evidence="2" key="1">
    <citation type="journal article" date="1999" name="Toxicon">
        <title>Ribotoxins are a more widespread group of proteins within the filamentous fungi than previously believed.</title>
        <authorList>
            <person name="Martinez-Ruiz A."/>
            <person name="Kao R."/>
            <person name="Davies J."/>
            <person name="Martinez del Pozo A."/>
        </authorList>
    </citation>
    <scope>NUCLEOTIDE SEQUENCE</scope>
</reference>
<protein>
    <submittedName>
        <fullName evidence="2">Ribotoxin</fullName>
    </submittedName>
</protein>
<feature type="non-terminal residue" evidence="2">
    <location>
        <position position="76"/>
    </location>
</feature>
<feature type="region of interest" description="Disordered" evidence="1">
    <location>
        <begin position="1"/>
        <end position="34"/>
    </location>
</feature>
<evidence type="ECO:0000313" key="2">
    <source>
        <dbReference type="EMBL" id="CAB46092.1"/>
    </source>
</evidence>
<sequence length="76" mass="8382">VAATRTGLLTATTGMASSSRVARPLNSERPTVTVPRSTARTAWARMTTTCWSSRLFQMATTISLTRRNPRKTQAQR</sequence>
<feature type="compositionally biased region" description="Low complexity" evidence="1">
    <location>
        <begin position="1"/>
        <end position="16"/>
    </location>
</feature>
<proteinExistence type="predicted"/>
<accession>Q9Y869</accession>
<dbReference type="AlphaFoldDB" id="Q9Y869"/>
<evidence type="ECO:0000256" key="1">
    <source>
        <dbReference type="SAM" id="MobiDB-lite"/>
    </source>
</evidence>
<dbReference type="EMBL" id="AJ009767">
    <property type="protein sequence ID" value="CAB46092.1"/>
    <property type="molecule type" value="Genomic_DNA"/>
</dbReference>
<feature type="non-terminal residue" evidence="2">
    <location>
        <position position="1"/>
    </location>
</feature>